<protein>
    <submittedName>
        <fullName evidence="2">Leucine-rich repeat-containing protein 24-like X2</fullName>
    </submittedName>
</protein>
<comment type="caution">
    <text evidence="2">The sequence shown here is derived from an EMBL/GenBank/DDBJ whole genome shotgun (WGS) entry which is preliminary data.</text>
</comment>
<organism evidence="2 3">
    <name type="scientific">Biomphalaria pfeifferi</name>
    <name type="common">Bloodfluke planorb</name>
    <name type="synonym">Freshwater snail</name>
    <dbReference type="NCBI Taxonomy" id="112525"/>
    <lineage>
        <taxon>Eukaryota</taxon>
        <taxon>Metazoa</taxon>
        <taxon>Spiralia</taxon>
        <taxon>Lophotrochozoa</taxon>
        <taxon>Mollusca</taxon>
        <taxon>Gastropoda</taxon>
        <taxon>Heterobranchia</taxon>
        <taxon>Euthyneura</taxon>
        <taxon>Panpulmonata</taxon>
        <taxon>Hygrophila</taxon>
        <taxon>Lymnaeoidea</taxon>
        <taxon>Planorbidae</taxon>
        <taxon>Biomphalaria</taxon>
    </lineage>
</organism>
<dbReference type="Proteomes" id="UP001233172">
    <property type="component" value="Unassembled WGS sequence"/>
</dbReference>
<feature type="non-terminal residue" evidence="2">
    <location>
        <position position="1"/>
    </location>
</feature>
<proteinExistence type="predicted"/>
<keyword evidence="3" id="KW-1185">Reference proteome</keyword>
<sequence>NATGYRQDLKSESFDSNVADAGTPDCDEDRDGQAAGVRESLQERELTTKGEKNDWEERRAQALSPFLLPSLL</sequence>
<evidence type="ECO:0000313" key="3">
    <source>
        <dbReference type="Proteomes" id="UP001233172"/>
    </source>
</evidence>
<gene>
    <name evidence="2" type="ORF">Bpfe_017534</name>
</gene>
<feature type="compositionally biased region" description="Basic and acidic residues" evidence="1">
    <location>
        <begin position="40"/>
        <end position="57"/>
    </location>
</feature>
<name>A0AAD8BE31_BIOPF</name>
<reference evidence="2" key="2">
    <citation type="submission" date="2023-04" db="EMBL/GenBank/DDBJ databases">
        <authorList>
            <person name="Bu L."/>
            <person name="Lu L."/>
            <person name="Laidemitt M.R."/>
            <person name="Zhang S.M."/>
            <person name="Mutuku M."/>
            <person name="Mkoji G."/>
            <person name="Steinauer M."/>
            <person name="Loker E.S."/>
        </authorList>
    </citation>
    <scope>NUCLEOTIDE SEQUENCE</scope>
    <source>
        <strain evidence="2">KasaAsao</strain>
        <tissue evidence="2">Whole Snail</tissue>
    </source>
</reference>
<dbReference type="AlphaFoldDB" id="A0AAD8BE31"/>
<dbReference type="EMBL" id="JASAOG010000090">
    <property type="protein sequence ID" value="KAK0052917.1"/>
    <property type="molecule type" value="Genomic_DNA"/>
</dbReference>
<feature type="region of interest" description="Disordered" evidence="1">
    <location>
        <begin position="1"/>
        <end position="57"/>
    </location>
</feature>
<evidence type="ECO:0000256" key="1">
    <source>
        <dbReference type="SAM" id="MobiDB-lite"/>
    </source>
</evidence>
<evidence type="ECO:0000313" key="2">
    <source>
        <dbReference type="EMBL" id="KAK0052917.1"/>
    </source>
</evidence>
<reference evidence="2" key="1">
    <citation type="journal article" date="2023" name="PLoS Negl. Trop. Dis.">
        <title>A genome sequence for Biomphalaria pfeifferi, the major vector snail for the human-infecting parasite Schistosoma mansoni.</title>
        <authorList>
            <person name="Bu L."/>
            <person name="Lu L."/>
            <person name="Laidemitt M.R."/>
            <person name="Zhang S.M."/>
            <person name="Mutuku M."/>
            <person name="Mkoji G."/>
            <person name="Steinauer M."/>
            <person name="Loker E.S."/>
        </authorList>
    </citation>
    <scope>NUCLEOTIDE SEQUENCE</scope>
    <source>
        <strain evidence="2">KasaAsao</strain>
    </source>
</reference>
<accession>A0AAD8BE31</accession>